<dbReference type="AlphaFoldDB" id="A0A0R2QGG1"/>
<evidence type="ECO:0000259" key="4">
    <source>
        <dbReference type="PROSITE" id="PS50983"/>
    </source>
</evidence>
<dbReference type="Gene3D" id="3.40.50.1980">
    <property type="entry name" value="Nitrogenase molybdenum iron protein domain"/>
    <property type="match status" value="2"/>
</dbReference>
<evidence type="ECO:0000313" key="5">
    <source>
        <dbReference type="EMBL" id="KRO49222.1"/>
    </source>
</evidence>
<evidence type="ECO:0000256" key="1">
    <source>
        <dbReference type="ARBA" id="ARBA00008814"/>
    </source>
</evidence>
<name>A0A0R2QGG1_9ACTN</name>
<keyword evidence="2 3" id="KW-0732">Signal</keyword>
<dbReference type="InterPro" id="IPR002491">
    <property type="entry name" value="ABC_transptr_periplasmic_BD"/>
</dbReference>
<accession>A0A0R2QGG1</accession>
<dbReference type="NCBIfam" id="NF038402">
    <property type="entry name" value="TroA_like"/>
    <property type="match status" value="1"/>
</dbReference>
<comment type="similarity">
    <text evidence="1">Belongs to the bacterial solute-binding protein 8 family.</text>
</comment>
<dbReference type="Proteomes" id="UP000051017">
    <property type="component" value="Unassembled WGS sequence"/>
</dbReference>
<feature type="signal peptide" evidence="3">
    <location>
        <begin position="1"/>
        <end position="21"/>
    </location>
</feature>
<evidence type="ECO:0000256" key="3">
    <source>
        <dbReference type="SAM" id="SignalP"/>
    </source>
</evidence>
<evidence type="ECO:0000256" key="2">
    <source>
        <dbReference type="ARBA" id="ARBA00022729"/>
    </source>
</evidence>
<evidence type="ECO:0000313" key="6">
    <source>
        <dbReference type="Proteomes" id="UP000051017"/>
    </source>
</evidence>
<sequence length="314" mass="32753">MKKLTKAGIAGFLFALTATIAGCGSSATISDTTIAVEATESTATYPVTVGDLTLDAQPMRIISLSPTSTEMLYAIGAGAQVIAVDEYSNYPAEAVALGTMLSGFEPNIEAISGFTPDLVIASYDPGSLAEQLGSLNIPLFIANAPTNLDSVYEQIEQLGMLVGHVTEADQLVASMQTEIDAAVAAVVAPATPLSYYYELDDTYYSVTSNSFIGQLFNLFGLRNIADNAEAGNDYPQLSAESIVSSNPDIIVLADTKCCAQNAETVAARDGWGGLSAVLADNIAVLDDDIASRWGPRIVELVVAIGESITKASAK</sequence>
<dbReference type="EMBL" id="LIBJ01000029">
    <property type="protein sequence ID" value="KRO49222.1"/>
    <property type="molecule type" value="Genomic_DNA"/>
</dbReference>
<dbReference type="PANTHER" id="PTHR30535">
    <property type="entry name" value="VITAMIN B12-BINDING PROTEIN"/>
    <property type="match status" value="1"/>
</dbReference>
<feature type="chain" id="PRO_5038554123" description="Fe/B12 periplasmic-binding domain-containing protein" evidence="3">
    <location>
        <begin position="22"/>
        <end position="314"/>
    </location>
</feature>
<dbReference type="InterPro" id="IPR050902">
    <property type="entry name" value="ABC_Transporter_SBP"/>
</dbReference>
<dbReference type="PROSITE" id="PS51257">
    <property type="entry name" value="PROKAR_LIPOPROTEIN"/>
    <property type="match status" value="1"/>
</dbReference>
<dbReference type="PROSITE" id="PS50983">
    <property type="entry name" value="FE_B12_PBP"/>
    <property type="match status" value="1"/>
</dbReference>
<dbReference type="PANTHER" id="PTHR30535:SF34">
    <property type="entry name" value="MOLYBDATE-BINDING PROTEIN MOLA"/>
    <property type="match status" value="1"/>
</dbReference>
<protein>
    <recommendedName>
        <fullName evidence="4">Fe/B12 periplasmic-binding domain-containing protein</fullName>
    </recommendedName>
</protein>
<dbReference type="SUPFAM" id="SSF53807">
    <property type="entry name" value="Helical backbone' metal receptor"/>
    <property type="match status" value="1"/>
</dbReference>
<reference evidence="5 6" key="1">
    <citation type="submission" date="2015-10" db="EMBL/GenBank/DDBJ databases">
        <title>Metagenome-Assembled Genomes uncover a global brackish microbiome.</title>
        <authorList>
            <person name="Hugerth L.W."/>
            <person name="Larsson J."/>
            <person name="Alneberg J."/>
            <person name="Lindh M.V."/>
            <person name="Legrand C."/>
            <person name="Pinhassi J."/>
            <person name="Andersson A.F."/>
        </authorList>
    </citation>
    <scope>NUCLEOTIDE SEQUENCE [LARGE SCALE GENOMIC DNA]</scope>
    <source>
        <strain evidence="5">BACL6 MAG-120924-bin43</strain>
    </source>
</reference>
<dbReference type="CDD" id="cd01143">
    <property type="entry name" value="YvrC"/>
    <property type="match status" value="1"/>
</dbReference>
<organism evidence="5 6">
    <name type="scientific">Acidimicrobiia bacterium BACL6 MAG-120924-bin43</name>
    <dbReference type="NCBI Taxonomy" id="1655583"/>
    <lineage>
        <taxon>Bacteria</taxon>
        <taxon>Bacillati</taxon>
        <taxon>Actinomycetota</taxon>
        <taxon>Acidimicrobiia</taxon>
        <taxon>acIV cluster</taxon>
    </lineage>
</organism>
<comment type="caution">
    <text evidence="5">The sequence shown here is derived from an EMBL/GenBank/DDBJ whole genome shotgun (WGS) entry which is preliminary data.</text>
</comment>
<feature type="domain" description="Fe/B12 periplasmic-binding" evidence="4">
    <location>
        <begin position="60"/>
        <end position="314"/>
    </location>
</feature>
<proteinExistence type="inferred from homology"/>
<dbReference type="InterPro" id="IPR054828">
    <property type="entry name" value="Vit_B12_bind_prot"/>
</dbReference>
<gene>
    <name evidence="5" type="ORF">ABR75_00540</name>
</gene>
<dbReference type="Pfam" id="PF01497">
    <property type="entry name" value="Peripla_BP_2"/>
    <property type="match status" value="1"/>
</dbReference>